<sequence length="84" mass="9692">MTCSLILVTSHYLAAPATFCVLPMPLLLVLLALSLQSLTYLLDLLRYAVIYMQLYCYACCFNNDLSMHIKCLKNYVLFYILWAK</sequence>
<protein>
    <submittedName>
        <fullName evidence="1">Uncharacterized protein At2g33490-like</fullName>
    </submittedName>
</protein>
<accession>A0A2P2M075</accession>
<reference evidence="1" key="1">
    <citation type="submission" date="2018-02" db="EMBL/GenBank/DDBJ databases">
        <title>Rhizophora mucronata_Transcriptome.</title>
        <authorList>
            <person name="Meera S.P."/>
            <person name="Sreeshan A."/>
            <person name="Augustine A."/>
        </authorList>
    </citation>
    <scope>NUCLEOTIDE SEQUENCE</scope>
    <source>
        <tissue evidence="1">Leaf</tissue>
    </source>
</reference>
<proteinExistence type="predicted"/>
<dbReference type="EMBL" id="GGEC01043115">
    <property type="protein sequence ID" value="MBX23599.1"/>
    <property type="molecule type" value="Transcribed_RNA"/>
</dbReference>
<organism evidence="1">
    <name type="scientific">Rhizophora mucronata</name>
    <name type="common">Asiatic mangrove</name>
    <dbReference type="NCBI Taxonomy" id="61149"/>
    <lineage>
        <taxon>Eukaryota</taxon>
        <taxon>Viridiplantae</taxon>
        <taxon>Streptophyta</taxon>
        <taxon>Embryophyta</taxon>
        <taxon>Tracheophyta</taxon>
        <taxon>Spermatophyta</taxon>
        <taxon>Magnoliopsida</taxon>
        <taxon>eudicotyledons</taxon>
        <taxon>Gunneridae</taxon>
        <taxon>Pentapetalae</taxon>
        <taxon>rosids</taxon>
        <taxon>fabids</taxon>
        <taxon>Malpighiales</taxon>
        <taxon>Rhizophoraceae</taxon>
        <taxon>Rhizophora</taxon>
    </lineage>
</organism>
<dbReference type="AlphaFoldDB" id="A0A2P2M075"/>
<name>A0A2P2M075_RHIMU</name>
<evidence type="ECO:0000313" key="1">
    <source>
        <dbReference type="EMBL" id="MBX23599.1"/>
    </source>
</evidence>